<comment type="caution">
    <text evidence="1">The sequence shown here is derived from an EMBL/GenBank/DDBJ whole genome shotgun (WGS) entry which is preliminary data.</text>
</comment>
<feature type="non-terminal residue" evidence="1">
    <location>
        <position position="161"/>
    </location>
</feature>
<protein>
    <recommendedName>
        <fullName evidence="2">Glycosyltransferase subfamily 4-like N-terminal domain-containing protein</fullName>
    </recommendedName>
</protein>
<proteinExistence type="predicted"/>
<organism evidence="1">
    <name type="scientific">marine sediment metagenome</name>
    <dbReference type="NCBI Taxonomy" id="412755"/>
    <lineage>
        <taxon>unclassified sequences</taxon>
        <taxon>metagenomes</taxon>
        <taxon>ecological metagenomes</taxon>
    </lineage>
</organism>
<dbReference type="AlphaFoldDB" id="X1R3R1"/>
<accession>X1R3R1</accession>
<dbReference type="EMBL" id="BARV01037383">
    <property type="protein sequence ID" value="GAI50229.1"/>
    <property type="molecule type" value="Genomic_DNA"/>
</dbReference>
<gene>
    <name evidence="1" type="ORF">S06H3_57840</name>
</gene>
<name>X1R3R1_9ZZZZ</name>
<dbReference type="Gene3D" id="3.40.50.2000">
    <property type="entry name" value="Glycogen Phosphorylase B"/>
    <property type="match status" value="1"/>
</dbReference>
<sequence>MRYKENKLNNRIKLLILSYYWPPLGGPGSLRPVKFSKYLSKFGVDPIILTRKNIAYHSIDNKLGDEVKNLKIIKTESPDPARLLYLMGMRIYHPRLWQRPIKQAINFPDHKLPWFPFAYNAGSKIDFDSIFVTAPPFSSFITGYYLAKKTGKPLIIDFRDA</sequence>
<evidence type="ECO:0000313" key="1">
    <source>
        <dbReference type="EMBL" id="GAI50229.1"/>
    </source>
</evidence>
<reference evidence="1" key="1">
    <citation type="journal article" date="2014" name="Front. Microbiol.">
        <title>High frequency of phylogenetically diverse reductive dehalogenase-homologous genes in deep subseafloor sedimentary metagenomes.</title>
        <authorList>
            <person name="Kawai M."/>
            <person name="Futagami T."/>
            <person name="Toyoda A."/>
            <person name="Takaki Y."/>
            <person name="Nishi S."/>
            <person name="Hori S."/>
            <person name="Arai W."/>
            <person name="Tsubouchi T."/>
            <person name="Morono Y."/>
            <person name="Uchiyama I."/>
            <person name="Ito T."/>
            <person name="Fujiyama A."/>
            <person name="Inagaki F."/>
            <person name="Takami H."/>
        </authorList>
    </citation>
    <scope>NUCLEOTIDE SEQUENCE</scope>
    <source>
        <strain evidence="1">Expedition CK06-06</strain>
    </source>
</reference>
<evidence type="ECO:0008006" key="2">
    <source>
        <dbReference type="Google" id="ProtNLM"/>
    </source>
</evidence>